<sequence>CTGEIMKGKVTLGSLRVRQDYLIAEGLLAPYDDEEKPDAMMEMSLARIRQLSAHEVGHTLGIQHNMAASTQGRASVMDYPHPLIRIDDDGNVDLSHAYEEGIGAWDERVILWGYQDFPDGTDRKAARDQIMADTIDAGHVYVNDPDSRPVSSANPLGNLWDNGADSIEELEHLLRVRAIAMQNFSARNTRPGQPMAGLEEVLVPIYLLHRFQVIAVGKNIGGYTWTYTLRGDGQEASTPVSADRQRQAITALLETLTPAVLRVPENVLALIPPRPPGS</sequence>
<organism evidence="2">
    <name type="scientific">marine metagenome</name>
    <dbReference type="NCBI Taxonomy" id="408172"/>
    <lineage>
        <taxon>unclassified sequences</taxon>
        <taxon>metagenomes</taxon>
        <taxon>ecological metagenomes</taxon>
    </lineage>
</organism>
<dbReference type="InterPro" id="IPR032534">
    <property type="entry name" value="EcxA_zinc-bd"/>
</dbReference>
<dbReference type="SUPFAM" id="SSF55486">
    <property type="entry name" value="Metalloproteases ('zincins'), catalytic domain"/>
    <property type="match status" value="1"/>
</dbReference>
<dbReference type="PANTHER" id="PTHR38478">
    <property type="entry name" value="PEPTIDASE M1A AND M12B"/>
    <property type="match status" value="1"/>
</dbReference>
<proteinExistence type="predicted"/>
<dbReference type="PANTHER" id="PTHR38478:SF1">
    <property type="entry name" value="ZINC DEPENDENT METALLOPROTEASE DOMAIN LIPOPROTEIN"/>
    <property type="match status" value="1"/>
</dbReference>
<feature type="domain" description="EcxA zinc-binding" evidence="1">
    <location>
        <begin position="38"/>
        <end position="268"/>
    </location>
</feature>
<feature type="non-terminal residue" evidence="2">
    <location>
        <position position="1"/>
    </location>
</feature>
<gene>
    <name evidence="2" type="ORF">METZ01_LOCUS409860</name>
</gene>
<protein>
    <recommendedName>
        <fullName evidence="1">EcxA zinc-binding domain-containing protein</fullName>
    </recommendedName>
</protein>
<feature type="non-terminal residue" evidence="2">
    <location>
        <position position="278"/>
    </location>
</feature>
<name>A0A382WDL9_9ZZZZ</name>
<dbReference type="AlphaFoldDB" id="A0A382WDL9"/>
<dbReference type="Pfam" id="PF16313">
    <property type="entry name" value="DUF4953"/>
    <property type="match status" value="1"/>
</dbReference>
<evidence type="ECO:0000259" key="1">
    <source>
        <dbReference type="Pfam" id="PF16313"/>
    </source>
</evidence>
<accession>A0A382WDL9</accession>
<evidence type="ECO:0000313" key="2">
    <source>
        <dbReference type="EMBL" id="SVD57006.1"/>
    </source>
</evidence>
<dbReference type="EMBL" id="UINC01159100">
    <property type="protein sequence ID" value="SVD57006.1"/>
    <property type="molecule type" value="Genomic_DNA"/>
</dbReference>
<reference evidence="2" key="1">
    <citation type="submission" date="2018-05" db="EMBL/GenBank/DDBJ databases">
        <authorList>
            <person name="Lanie J.A."/>
            <person name="Ng W.-L."/>
            <person name="Kazmierczak K.M."/>
            <person name="Andrzejewski T.M."/>
            <person name="Davidsen T.M."/>
            <person name="Wayne K.J."/>
            <person name="Tettelin H."/>
            <person name="Glass J.I."/>
            <person name="Rusch D."/>
            <person name="Podicherti R."/>
            <person name="Tsui H.-C.T."/>
            <person name="Winkler M.E."/>
        </authorList>
    </citation>
    <scope>NUCLEOTIDE SEQUENCE</scope>
</reference>